<keyword evidence="1" id="KW-0175">Coiled coil</keyword>
<gene>
    <name evidence="2" type="ORF">L3Y34_003203</name>
</gene>
<sequence length="146" mass="17387">MEVDPPNTALSPTTVVHPSHIPKLIKRNAIEDKEKITVADGQEYLKRQREDDWIENRVARIEAQNGKLEKLRSDVKVEEAKLENLEREYKSEVARIKKRRELYDKKASNRVERRQAGKIIKKHKRELEKKQEKLRDEMEELHLDKI</sequence>
<feature type="coiled-coil region" evidence="1">
    <location>
        <begin position="61"/>
        <end position="144"/>
    </location>
</feature>
<accession>A0AAE9A8S9</accession>
<evidence type="ECO:0000313" key="2">
    <source>
        <dbReference type="EMBL" id="ULT93544.1"/>
    </source>
</evidence>
<dbReference type="Proteomes" id="UP000827892">
    <property type="component" value="Chromosome IV"/>
</dbReference>
<dbReference type="EMBL" id="CP090894">
    <property type="protein sequence ID" value="ULT93544.1"/>
    <property type="molecule type" value="Genomic_DNA"/>
</dbReference>
<name>A0AAE9A8S9_CAEBR</name>
<evidence type="ECO:0000256" key="1">
    <source>
        <dbReference type="SAM" id="Coils"/>
    </source>
</evidence>
<proteinExistence type="predicted"/>
<evidence type="ECO:0000313" key="3">
    <source>
        <dbReference type="Proteomes" id="UP000827892"/>
    </source>
</evidence>
<protein>
    <submittedName>
        <fullName evidence="2">Uncharacterized protein</fullName>
    </submittedName>
</protein>
<reference evidence="2 3" key="1">
    <citation type="submission" date="2022-05" db="EMBL/GenBank/DDBJ databases">
        <title>Chromosome-level reference genomes for two strains of Caenorhabditis briggsae: an improved platform for comparative genomics.</title>
        <authorList>
            <person name="Stevens L."/>
            <person name="Andersen E.C."/>
        </authorList>
    </citation>
    <scope>NUCLEOTIDE SEQUENCE [LARGE SCALE GENOMIC DNA]</scope>
    <source>
        <strain evidence="2">QX1410_ONT</strain>
        <tissue evidence="2">Whole-organism</tissue>
    </source>
</reference>
<dbReference type="AlphaFoldDB" id="A0AAE9A8S9"/>
<organism evidence="2 3">
    <name type="scientific">Caenorhabditis briggsae</name>
    <dbReference type="NCBI Taxonomy" id="6238"/>
    <lineage>
        <taxon>Eukaryota</taxon>
        <taxon>Metazoa</taxon>
        <taxon>Ecdysozoa</taxon>
        <taxon>Nematoda</taxon>
        <taxon>Chromadorea</taxon>
        <taxon>Rhabditida</taxon>
        <taxon>Rhabditina</taxon>
        <taxon>Rhabditomorpha</taxon>
        <taxon>Rhabditoidea</taxon>
        <taxon>Rhabditidae</taxon>
        <taxon>Peloderinae</taxon>
        <taxon>Caenorhabditis</taxon>
    </lineage>
</organism>